<protein>
    <submittedName>
        <fullName evidence="2">Uncharacterized protein</fullName>
    </submittedName>
</protein>
<sequence>MHIDINQDVSQNTGLVAKDLNYQRKCVAGSDREKGEGSAAGTKGQGIQSDQSSLSRGS</sequence>
<dbReference type="EMBL" id="RJVA01000012">
    <property type="protein sequence ID" value="ROQ92093.1"/>
    <property type="molecule type" value="Genomic_DNA"/>
</dbReference>
<feature type="compositionally biased region" description="Polar residues" evidence="1">
    <location>
        <begin position="45"/>
        <end position="58"/>
    </location>
</feature>
<proteinExistence type="predicted"/>
<name>A0A3N1UPU5_9BACT</name>
<organism evidence="2 3">
    <name type="scientific">Desulfosoma caldarium</name>
    <dbReference type="NCBI Taxonomy" id="610254"/>
    <lineage>
        <taxon>Bacteria</taxon>
        <taxon>Pseudomonadati</taxon>
        <taxon>Thermodesulfobacteriota</taxon>
        <taxon>Syntrophobacteria</taxon>
        <taxon>Syntrophobacterales</taxon>
        <taxon>Syntrophobacteraceae</taxon>
        <taxon>Desulfosoma</taxon>
    </lineage>
</organism>
<dbReference type="Proteomes" id="UP000276223">
    <property type="component" value="Unassembled WGS sequence"/>
</dbReference>
<comment type="caution">
    <text evidence="2">The sequence shown here is derived from an EMBL/GenBank/DDBJ whole genome shotgun (WGS) entry which is preliminary data.</text>
</comment>
<keyword evidence="3" id="KW-1185">Reference proteome</keyword>
<dbReference type="AlphaFoldDB" id="A0A3N1UPU5"/>
<gene>
    <name evidence="2" type="ORF">EDC27_1767</name>
</gene>
<evidence type="ECO:0000313" key="3">
    <source>
        <dbReference type="Proteomes" id="UP000276223"/>
    </source>
</evidence>
<reference evidence="2 3" key="1">
    <citation type="submission" date="2018-11" db="EMBL/GenBank/DDBJ databases">
        <title>Genomic Encyclopedia of Type Strains, Phase IV (KMG-IV): sequencing the most valuable type-strain genomes for metagenomic binning, comparative biology and taxonomic classification.</title>
        <authorList>
            <person name="Goeker M."/>
        </authorList>
    </citation>
    <scope>NUCLEOTIDE SEQUENCE [LARGE SCALE GENOMIC DNA]</scope>
    <source>
        <strain evidence="2 3">DSM 22027</strain>
    </source>
</reference>
<feature type="region of interest" description="Disordered" evidence="1">
    <location>
        <begin position="27"/>
        <end position="58"/>
    </location>
</feature>
<evidence type="ECO:0000313" key="2">
    <source>
        <dbReference type="EMBL" id="ROQ92093.1"/>
    </source>
</evidence>
<accession>A0A3N1UPU5</accession>
<evidence type="ECO:0000256" key="1">
    <source>
        <dbReference type="SAM" id="MobiDB-lite"/>
    </source>
</evidence>